<dbReference type="OrthoDB" id="6070148at2759"/>
<dbReference type="SUPFAM" id="SSF56349">
    <property type="entry name" value="DNA breaking-rejoining enzymes"/>
    <property type="match status" value="1"/>
</dbReference>
<feature type="region of interest" description="Disordered" evidence="3">
    <location>
        <begin position="230"/>
        <end position="254"/>
    </location>
</feature>
<dbReference type="GO" id="GO:0015074">
    <property type="term" value="P:DNA integration"/>
    <property type="evidence" value="ECO:0007669"/>
    <property type="project" value="InterPro"/>
</dbReference>
<dbReference type="GO" id="GO:0003677">
    <property type="term" value="F:DNA binding"/>
    <property type="evidence" value="ECO:0007669"/>
    <property type="project" value="UniProtKB-KW"/>
</dbReference>
<evidence type="ECO:0000313" key="6">
    <source>
        <dbReference type="Proteomes" id="UP000683360"/>
    </source>
</evidence>
<dbReference type="Gene3D" id="1.10.443.10">
    <property type="entry name" value="Intergrase catalytic core"/>
    <property type="match status" value="1"/>
</dbReference>
<evidence type="ECO:0000256" key="1">
    <source>
        <dbReference type="ARBA" id="ARBA00023125"/>
    </source>
</evidence>
<dbReference type="InterPro" id="IPR013762">
    <property type="entry name" value="Integrase-like_cat_sf"/>
</dbReference>
<evidence type="ECO:0000259" key="4">
    <source>
        <dbReference type="PROSITE" id="PS51898"/>
    </source>
</evidence>
<feature type="region of interest" description="Disordered" evidence="3">
    <location>
        <begin position="1"/>
        <end position="62"/>
    </location>
</feature>
<reference evidence="5" key="1">
    <citation type="submission" date="2021-03" db="EMBL/GenBank/DDBJ databases">
        <authorList>
            <person name="Bekaert M."/>
        </authorList>
    </citation>
    <scope>NUCLEOTIDE SEQUENCE</scope>
</reference>
<dbReference type="PANTHER" id="PTHR34605:SF3">
    <property type="entry name" value="P CELL-TYPE AGGLUTINATION PROTEIN MAP4-LIKE-RELATED"/>
    <property type="match status" value="1"/>
</dbReference>
<keyword evidence="6" id="KW-1185">Reference proteome</keyword>
<name>A0A8S3RUE5_MYTED</name>
<sequence>MPRGNSKKGTPARGQGVKRRRMADPKRKEQPIASVVNPRSSGESVIDFSSDPGPSQTSTGTESNIFNENIQFSQSLPCLEESLFDQIGCYVPMKLKDKIWKHEFIDLNLLIKSPRELANFPDHEGDLVVKGGHMRIESLPCRAIPNIHTWTSAFMIYMSILLEKQSSLAQELLKYMRDIRFAANKSHGWGTYDEQFRLRKAQRPQSSWAVINQDLWSFYITTAMRDQGQSNESKVGFSSQSEPLHSFRQSSGQQNVQQPRTCNAYNTKGKRCNFNPCRFKHGCSACGGQHPAYFFMVAIILWGSELRNKKVLFHIDNEGAVHIINKKSSKSSDVMILVRRLVLETLHHNILIKADHVPVVPFPEPSTKCISDTNSNSEPSMDSITEESARLFSDSLAGNTWKSYSRARSVLDSFQLLYTLDKVWPVPVEQLVQFIAYLSLKHFSPATVRLYISGISFSHKERNLEDTTKNFVVSKMLEGLHRNHPQRDNRAPVTLPLLRQITDALPSICSSTYESLLFKSSFILAFFAMLRVSEFTTKNKSDSSTEALQLSDVVVSDCQLKINIKKSKTDQRGYSTFIVINKYRDNANICPVLTLKKYLAARPAVSGCYHLFMHFDGSPLTRYQLSAMLRKSVNFCNIPNPNLLKSHSFRIGAATEASKRGINDETIKKWGRWSSGAFERYIRIPW</sequence>
<dbReference type="SUPFAM" id="SSF47823">
    <property type="entry name" value="lambda integrase-like, N-terminal domain"/>
    <property type="match status" value="1"/>
</dbReference>
<dbReference type="PROSITE" id="PS51898">
    <property type="entry name" value="TYR_RECOMBINASE"/>
    <property type="match status" value="1"/>
</dbReference>
<gene>
    <name evidence="5" type="ORF">MEDL_25746</name>
</gene>
<organism evidence="5 6">
    <name type="scientific">Mytilus edulis</name>
    <name type="common">Blue mussel</name>
    <dbReference type="NCBI Taxonomy" id="6550"/>
    <lineage>
        <taxon>Eukaryota</taxon>
        <taxon>Metazoa</taxon>
        <taxon>Spiralia</taxon>
        <taxon>Lophotrochozoa</taxon>
        <taxon>Mollusca</taxon>
        <taxon>Bivalvia</taxon>
        <taxon>Autobranchia</taxon>
        <taxon>Pteriomorphia</taxon>
        <taxon>Mytilida</taxon>
        <taxon>Mytiloidea</taxon>
        <taxon>Mytilidae</taxon>
        <taxon>Mytilinae</taxon>
        <taxon>Mytilus</taxon>
    </lineage>
</organism>
<accession>A0A8S3RUE5</accession>
<dbReference type="Gene3D" id="1.10.150.130">
    <property type="match status" value="1"/>
</dbReference>
<keyword evidence="1" id="KW-0238">DNA-binding</keyword>
<feature type="domain" description="Tyr recombinase" evidence="4">
    <location>
        <begin position="490"/>
        <end position="686"/>
    </location>
</feature>
<dbReference type="Proteomes" id="UP000683360">
    <property type="component" value="Unassembled WGS sequence"/>
</dbReference>
<evidence type="ECO:0000256" key="2">
    <source>
        <dbReference type="ARBA" id="ARBA00023172"/>
    </source>
</evidence>
<dbReference type="InterPro" id="IPR002104">
    <property type="entry name" value="Integrase_catalytic"/>
</dbReference>
<dbReference type="InterPro" id="IPR010998">
    <property type="entry name" value="Integrase_recombinase_N"/>
</dbReference>
<keyword evidence="2" id="KW-0233">DNA recombination</keyword>
<dbReference type="InterPro" id="IPR052925">
    <property type="entry name" value="Phage_Integrase-like_Recomb"/>
</dbReference>
<dbReference type="PANTHER" id="PTHR34605">
    <property type="entry name" value="PHAGE_INTEGRASE DOMAIN-CONTAINING PROTEIN"/>
    <property type="match status" value="1"/>
</dbReference>
<protein>
    <recommendedName>
        <fullName evidence="4">Tyr recombinase domain-containing protein</fullName>
    </recommendedName>
</protein>
<evidence type="ECO:0000256" key="3">
    <source>
        <dbReference type="SAM" id="MobiDB-lite"/>
    </source>
</evidence>
<dbReference type="InterPro" id="IPR011010">
    <property type="entry name" value="DNA_brk_join_enz"/>
</dbReference>
<dbReference type="GO" id="GO:0006310">
    <property type="term" value="P:DNA recombination"/>
    <property type="evidence" value="ECO:0007669"/>
    <property type="project" value="UniProtKB-KW"/>
</dbReference>
<dbReference type="EMBL" id="CAJPWZ010001274">
    <property type="protein sequence ID" value="CAG2211737.1"/>
    <property type="molecule type" value="Genomic_DNA"/>
</dbReference>
<comment type="caution">
    <text evidence="5">The sequence shown here is derived from an EMBL/GenBank/DDBJ whole genome shotgun (WGS) entry which is preliminary data.</text>
</comment>
<evidence type="ECO:0000313" key="5">
    <source>
        <dbReference type="EMBL" id="CAG2211737.1"/>
    </source>
</evidence>
<proteinExistence type="predicted"/>
<feature type="compositionally biased region" description="Polar residues" evidence="3">
    <location>
        <begin position="52"/>
        <end position="62"/>
    </location>
</feature>
<dbReference type="AlphaFoldDB" id="A0A8S3RUE5"/>